<evidence type="ECO:0000313" key="3">
    <source>
        <dbReference type="RefSeq" id="XP_033577036.1"/>
    </source>
</evidence>
<dbReference type="RefSeq" id="XP_033577036.1">
    <property type="nucleotide sequence ID" value="XM_033714209.1"/>
</dbReference>
<reference evidence="3" key="2">
    <citation type="submission" date="2020-04" db="EMBL/GenBank/DDBJ databases">
        <authorList>
            <consortium name="NCBI Genome Project"/>
        </authorList>
    </citation>
    <scope>NUCLEOTIDE SEQUENCE</scope>
    <source>
        <strain evidence="3">CBS 304.34</strain>
    </source>
</reference>
<keyword evidence="2" id="KW-1185">Reference proteome</keyword>
<sequence length="126" mass="14065">MATRTVPSWAIWSTRRRHGPPFVSVHPRLAWPGWSHAETTPYHPILMCSPLPYCCTGSCSFSLFTPLLLALHADHAIDQSIFHQLPRCDHLLLARARRLAPDSSLHLQFPLRPSLTTSGCMLGTTA</sequence>
<gene>
    <name evidence="1 3" type="ORF">BDZ99DRAFT_303240</name>
</gene>
<organism evidence="1">
    <name type="scientific">Mytilinidion resinicola</name>
    <dbReference type="NCBI Taxonomy" id="574789"/>
    <lineage>
        <taxon>Eukaryota</taxon>
        <taxon>Fungi</taxon>
        <taxon>Dikarya</taxon>
        <taxon>Ascomycota</taxon>
        <taxon>Pezizomycotina</taxon>
        <taxon>Dothideomycetes</taxon>
        <taxon>Pleosporomycetidae</taxon>
        <taxon>Mytilinidiales</taxon>
        <taxon>Mytilinidiaceae</taxon>
        <taxon>Mytilinidion</taxon>
    </lineage>
</organism>
<dbReference type="GeneID" id="54455102"/>
<evidence type="ECO:0000313" key="2">
    <source>
        <dbReference type="Proteomes" id="UP000504636"/>
    </source>
</evidence>
<protein>
    <submittedName>
        <fullName evidence="1 3">Uncharacterized protein</fullName>
    </submittedName>
</protein>
<reference evidence="3" key="3">
    <citation type="submission" date="2025-04" db="UniProtKB">
        <authorList>
            <consortium name="RefSeq"/>
        </authorList>
    </citation>
    <scope>IDENTIFICATION</scope>
    <source>
        <strain evidence="3">CBS 304.34</strain>
    </source>
</reference>
<name>A0A6A6YMG9_9PEZI</name>
<dbReference type="Proteomes" id="UP000504636">
    <property type="component" value="Unplaced"/>
</dbReference>
<dbReference type="EMBL" id="MU003700">
    <property type="protein sequence ID" value="KAF2810072.1"/>
    <property type="molecule type" value="Genomic_DNA"/>
</dbReference>
<proteinExistence type="predicted"/>
<dbReference type="AlphaFoldDB" id="A0A6A6YMG9"/>
<reference evidence="1 3" key="1">
    <citation type="journal article" date="2020" name="Stud. Mycol.">
        <title>101 Dothideomycetes genomes: a test case for predicting lifestyles and emergence of pathogens.</title>
        <authorList>
            <person name="Haridas S."/>
            <person name="Albert R."/>
            <person name="Binder M."/>
            <person name="Bloem J."/>
            <person name="Labutti K."/>
            <person name="Salamov A."/>
            <person name="Andreopoulos B."/>
            <person name="Baker S."/>
            <person name="Barry K."/>
            <person name="Bills G."/>
            <person name="Bluhm B."/>
            <person name="Cannon C."/>
            <person name="Castanera R."/>
            <person name="Culley D."/>
            <person name="Daum C."/>
            <person name="Ezra D."/>
            <person name="Gonzalez J."/>
            <person name="Henrissat B."/>
            <person name="Kuo A."/>
            <person name="Liang C."/>
            <person name="Lipzen A."/>
            <person name="Lutzoni F."/>
            <person name="Magnuson J."/>
            <person name="Mondo S."/>
            <person name="Nolan M."/>
            <person name="Ohm R."/>
            <person name="Pangilinan J."/>
            <person name="Park H.-J."/>
            <person name="Ramirez L."/>
            <person name="Alfaro M."/>
            <person name="Sun H."/>
            <person name="Tritt A."/>
            <person name="Yoshinaga Y."/>
            <person name="Zwiers L.-H."/>
            <person name="Turgeon B."/>
            <person name="Goodwin S."/>
            <person name="Spatafora J."/>
            <person name="Crous P."/>
            <person name="Grigoriev I."/>
        </authorList>
    </citation>
    <scope>NUCLEOTIDE SEQUENCE</scope>
    <source>
        <strain evidence="1 3">CBS 304.34</strain>
    </source>
</reference>
<accession>A0A6A6YMG9</accession>
<evidence type="ECO:0000313" key="1">
    <source>
        <dbReference type="EMBL" id="KAF2810072.1"/>
    </source>
</evidence>